<dbReference type="Proteomes" id="UP001154114">
    <property type="component" value="Chromosome 20"/>
</dbReference>
<dbReference type="PANTHER" id="PTHR13200">
    <property type="entry name" value="EEF1A LYSINE METHYLTRANSFERASE 1"/>
    <property type="match status" value="1"/>
</dbReference>
<keyword evidence="2 5" id="KW-0963">Cytoplasm</keyword>
<proteinExistence type="inferred from homology"/>
<dbReference type="GO" id="GO:0005737">
    <property type="term" value="C:cytoplasm"/>
    <property type="evidence" value="ECO:0007669"/>
    <property type="project" value="UniProtKB-SubCell"/>
</dbReference>
<comment type="similarity">
    <text evidence="5">Belongs to the class I-like SAM-binding methyltransferase superfamily. EFM5 family.</text>
</comment>
<evidence type="ECO:0000256" key="1">
    <source>
        <dbReference type="ARBA" id="ARBA00004496"/>
    </source>
</evidence>
<dbReference type="PANTHER" id="PTHR13200:SF0">
    <property type="entry name" value="EEF1A LYSINE METHYLTRANSFERASE 1"/>
    <property type="match status" value="1"/>
</dbReference>
<evidence type="ECO:0000313" key="7">
    <source>
        <dbReference type="Proteomes" id="UP001154114"/>
    </source>
</evidence>
<dbReference type="InterPro" id="IPR002052">
    <property type="entry name" value="DNA_methylase_N6_adenine_CS"/>
</dbReference>
<dbReference type="OrthoDB" id="206354at2759"/>
<keyword evidence="4 5" id="KW-0808">Transferase</keyword>
<dbReference type="GO" id="GO:0003676">
    <property type="term" value="F:nucleic acid binding"/>
    <property type="evidence" value="ECO:0007669"/>
    <property type="project" value="InterPro"/>
</dbReference>
<name>A0A9N8L4Q6_CHRIL</name>
<dbReference type="HAMAP" id="MF_03187">
    <property type="entry name" value="Methyltr_EFM5"/>
    <property type="match status" value="1"/>
</dbReference>
<evidence type="ECO:0000313" key="6">
    <source>
        <dbReference type="EMBL" id="CAD0204106.1"/>
    </source>
</evidence>
<dbReference type="EMBL" id="LR824023">
    <property type="protein sequence ID" value="CAD0204106.1"/>
    <property type="molecule type" value="Genomic_DNA"/>
</dbReference>
<dbReference type="InterPro" id="IPR019369">
    <property type="entry name" value="Efm5/EEF1AKMT1"/>
</dbReference>
<accession>A0A9N8L4Q6</accession>
<sequence>MNFKAVIVTVSVRSITFKGNVKIYFKIIMMEDDDDVPSLSAETFAALQEFYAEQQKRQEIIDKLEGDNKLKENILFDENWQLSQFWYDEATVQALVKVIDASLADGGRVALISCPTLFVPVKRQIGERATVTLLEYDRRFEVHAPDFVFYDYNTPEKLPPDTLAAYDLVVADPPFLSEECITKTAETIKLMAKDKIIVCTGAIMKDKVQSLLGLDLCKFKPHHRNNLANEFSCYANFKLDDILS</sequence>
<comment type="subcellular location">
    <subcellularLocation>
        <location evidence="1 5">Cytoplasm</location>
    </subcellularLocation>
</comment>
<protein>
    <recommendedName>
        <fullName evidence="5">Protein-lysine N-methyltransferase CINC_LOCUS6416</fullName>
        <ecNumber evidence="5">2.1.1.-</ecNumber>
    </recommendedName>
</protein>
<dbReference type="PROSITE" id="PS00092">
    <property type="entry name" value="N6_MTASE"/>
    <property type="match status" value="1"/>
</dbReference>
<dbReference type="InterPro" id="IPR041370">
    <property type="entry name" value="Mlase_EEF1AKMT1/ZCCHC4"/>
</dbReference>
<keyword evidence="3 5" id="KW-0489">Methyltransferase</keyword>
<evidence type="ECO:0000256" key="2">
    <source>
        <dbReference type="ARBA" id="ARBA00022490"/>
    </source>
</evidence>
<evidence type="ECO:0000256" key="3">
    <source>
        <dbReference type="ARBA" id="ARBA00022603"/>
    </source>
</evidence>
<dbReference type="Pfam" id="PF10237">
    <property type="entry name" value="N6-adenineMlase"/>
    <property type="match status" value="1"/>
</dbReference>
<dbReference type="EC" id="2.1.1.-" evidence="5"/>
<dbReference type="GO" id="GO:0016279">
    <property type="term" value="F:protein-lysine N-methyltransferase activity"/>
    <property type="evidence" value="ECO:0007669"/>
    <property type="project" value="UniProtKB-UniRule"/>
</dbReference>
<reference evidence="6" key="1">
    <citation type="submission" date="2021-12" db="EMBL/GenBank/DDBJ databases">
        <authorList>
            <person name="King R."/>
        </authorList>
    </citation>
    <scope>NUCLEOTIDE SEQUENCE</scope>
</reference>
<gene>
    <name evidence="6" type="ORF">CINC_LOCUS6416</name>
</gene>
<evidence type="ECO:0000256" key="5">
    <source>
        <dbReference type="HAMAP-Rule" id="MF_03187"/>
    </source>
</evidence>
<comment type="function">
    <text evidence="5">S-adenosyl-L-methionine-dependent protein-lysine N-methyltransferase that methylates elongation factor 1-alpha.</text>
</comment>
<keyword evidence="7" id="KW-1185">Reference proteome</keyword>
<organism evidence="6 7">
    <name type="scientific">Chrysodeixis includens</name>
    <name type="common">Soybean looper</name>
    <name type="synonym">Pseudoplusia includens</name>
    <dbReference type="NCBI Taxonomy" id="689277"/>
    <lineage>
        <taxon>Eukaryota</taxon>
        <taxon>Metazoa</taxon>
        <taxon>Ecdysozoa</taxon>
        <taxon>Arthropoda</taxon>
        <taxon>Hexapoda</taxon>
        <taxon>Insecta</taxon>
        <taxon>Pterygota</taxon>
        <taxon>Neoptera</taxon>
        <taxon>Endopterygota</taxon>
        <taxon>Lepidoptera</taxon>
        <taxon>Glossata</taxon>
        <taxon>Ditrysia</taxon>
        <taxon>Noctuoidea</taxon>
        <taxon>Noctuidae</taxon>
        <taxon>Plusiinae</taxon>
        <taxon>Chrysodeixis</taxon>
    </lineage>
</organism>
<dbReference type="AlphaFoldDB" id="A0A9N8L4Q6"/>
<dbReference type="GO" id="GO:0032259">
    <property type="term" value="P:methylation"/>
    <property type="evidence" value="ECO:0007669"/>
    <property type="project" value="UniProtKB-KW"/>
</dbReference>
<evidence type="ECO:0000256" key="4">
    <source>
        <dbReference type="ARBA" id="ARBA00022679"/>
    </source>
</evidence>